<gene>
    <name evidence="2" type="ORF">WJX72_009267</name>
</gene>
<accession>A0AAW1P3X4</accession>
<evidence type="ECO:0008006" key="4">
    <source>
        <dbReference type="Google" id="ProtNLM"/>
    </source>
</evidence>
<comment type="caution">
    <text evidence="2">The sequence shown here is derived from an EMBL/GenBank/DDBJ whole genome shotgun (WGS) entry which is preliminary data.</text>
</comment>
<name>A0AAW1P3X4_9CHLO</name>
<dbReference type="PANTHER" id="PTHR47337">
    <property type="entry name" value="TETRATRICOPEPTIDE REPEAT (TPR)-LIKE SUPERFAMILY PROTEIN"/>
    <property type="match status" value="1"/>
</dbReference>
<dbReference type="SUPFAM" id="SSF48452">
    <property type="entry name" value="TPR-like"/>
    <property type="match status" value="1"/>
</dbReference>
<dbReference type="PANTHER" id="PTHR47337:SF1">
    <property type="entry name" value="TETRATRICOPEPTIDE REPEAT (TPR)-LIKE SUPERFAMILY PROTEIN"/>
    <property type="match status" value="1"/>
</dbReference>
<dbReference type="InterPro" id="IPR046341">
    <property type="entry name" value="SET_dom_sf"/>
</dbReference>
<protein>
    <recommendedName>
        <fullName evidence="4">SET and MYND domain-containing protein 4</fullName>
    </recommendedName>
</protein>
<dbReference type="Gene3D" id="2.170.270.10">
    <property type="entry name" value="SET domain"/>
    <property type="match status" value="1"/>
</dbReference>
<dbReference type="AlphaFoldDB" id="A0AAW1P3X4"/>
<dbReference type="Gene3D" id="1.10.220.160">
    <property type="match status" value="1"/>
</dbReference>
<dbReference type="SUPFAM" id="SSF144232">
    <property type="entry name" value="HIT/MYND zinc finger-like"/>
    <property type="match status" value="1"/>
</dbReference>
<keyword evidence="3" id="KW-1185">Reference proteome</keyword>
<evidence type="ECO:0000313" key="2">
    <source>
        <dbReference type="EMBL" id="KAK9803662.1"/>
    </source>
</evidence>
<dbReference type="InterPro" id="IPR019734">
    <property type="entry name" value="TPR_rpt"/>
</dbReference>
<dbReference type="Proteomes" id="UP001489004">
    <property type="component" value="Unassembled WGS sequence"/>
</dbReference>
<evidence type="ECO:0000313" key="3">
    <source>
        <dbReference type="Proteomes" id="UP001489004"/>
    </source>
</evidence>
<organism evidence="2 3">
    <name type="scientific">[Myrmecia] bisecta</name>
    <dbReference type="NCBI Taxonomy" id="41462"/>
    <lineage>
        <taxon>Eukaryota</taxon>
        <taxon>Viridiplantae</taxon>
        <taxon>Chlorophyta</taxon>
        <taxon>core chlorophytes</taxon>
        <taxon>Trebouxiophyceae</taxon>
        <taxon>Trebouxiales</taxon>
        <taxon>Trebouxiaceae</taxon>
        <taxon>Myrmecia</taxon>
    </lineage>
</organism>
<proteinExistence type="predicted"/>
<reference evidence="2 3" key="1">
    <citation type="journal article" date="2024" name="Nat. Commun.">
        <title>Phylogenomics reveals the evolutionary origins of lichenization in chlorophyte algae.</title>
        <authorList>
            <person name="Puginier C."/>
            <person name="Libourel C."/>
            <person name="Otte J."/>
            <person name="Skaloud P."/>
            <person name="Haon M."/>
            <person name="Grisel S."/>
            <person name="Petersen M."/>
            <person name="Berrin J.G."/>
            <person name="Delaux P.M."/>
            <person name="Dal Grande F."/>
            <person name="Keller J."/>
        </authorList>
    </citation>
    <scope>NUCLEOTIDE SEQUENCE [LARGE SCALE GENOMIC DNA]</scope>
    <source>
        <strain evidence="2 3">SAG 2043</strain>
    </source>
</reference>
<dbReference type="InterPro" id="IPR011990">
    <property type="entry name" value="TPR-like_helical_dom_sf"/>
</dbReference>
<dbReference type="Gene3D" id="1.25.40.10">
    <property type="entry name" value="Tetratricopeptide repeat domain"/>
    <property type="match status" value="1"/>
</dbReference>
<sequence length="639" mass="69083">MGRGRLLELSKASQSPRTRALHACTNNNEAERGRIRAKLLELPKERRVEYFEDTPAANKAALLALAGAGGPIEEFVPALLDGLKQAHKEMVQQVKSSFEGVCDTLLSRRLTSYRWEGNEASDGEVAKGKRWLTQHVCPPSTVVIPLIGILRWIIGAYEAMTTTFLGGRGIFAVWPQAVLEALALNYLANRSNGAYFIPAARGEPALAVRYMKYLLQQTKEALEAGLQGGAGPSDESVQVSAPLYQLTGRGAKRHPEAEEAADEAEDVQEDVAMDADTAMQAAENAYHLDLAAITTWVQDCLHAGKEDYQGICKAVSHRLLACPLYSPALEQLCGPDVQGVCADVQVAYAKKAEATQAFKQRDYSRAADLYTESLAHCDETSGSGASEAAKLYCNRALCWLRTTPALPDLAVLDCSCAIACDAAFSKAWYRRAQAHRLLGDITQAQADAAEALRLVQAEGMQDAGRVAAVHEVEGLLAALRDTAPRPESTIAATPNGGASSSSAVSPAIAVERTQSEGRFLVAGHDLRPGDPILTDRPVAAVLQKRLRKTHCAHCLQRLGAGTWRCRRCLLPRYCSPACRDAHAHQPAGPECSVPWTLLLPEQAVLAARIAHACHQETAIAKHVSRRHPGGKGHPNREKW</sequence>
<evidence type="ECO:0000256" key="1">
    <source>
        <dbReference type="SAM" id="MobiDB-lite"/>
    </source>
</evidence>
<dbReference type="Gene3D" id="6.10.140.2220">
    <property type="match status" value="1"/>
</dbReference>
<feature type="region of interest" description="Disordered" evidence="1">
    <location>
        <begin position="620"/>
        <end position="639"/>
    </location>
</feature>
<dbReference type="SMART" id="SM00028">
    <property type="entry name" value="TPR"/>
    <property type="match status" value="3"/>
</dbReference>
<dbReference type="EMBL" id="JALJOR010000020">
    <property type="protein sequence ID" value="KAK9803662.1"/>
    <property type="molecule type" value="Genomic_DNA"/>
</dbReference>